<dbReference type="Proteomes" id="UP000886998">
    <property type="component" value="Unassembled WGS sequence"/>
</dbReference>
<evidence type="ECO:0000313" key="1">
    <source>
        <dbReference type="EMBL" id="GFY73213.1"/>
    </source>
</evidence>
<keyword evidence="2" id="KW-1185">Reference proteome</keyword>
<comment type="caution">
    <text evidence="1">The sequence shown here is derived from an EMBL/GenBank/DDBJ whole genome shotgun (WGS) entry which is preliminary data.</text>
</comment>
<sequence>MHQYDRISSQDGQELKTQKLDAELNAISFRGCFDVDELLNRRRRDNFGVHLFQGYLGHLISIPSGLSGSPLRKMSDTFTTVEMLRYCRSLVEFMETNRRRHLDKI</sequence>
<organism evidence="1 2">
    <name type="scientific">Trichonephila inaurata madagascariensis</name>
    <dbReference type="NCBI Taxonomy" id="2747483"/>
    <lineage>
        <taxon>Eukaryota</taxon>
        <taxon>Metazoa</taxon>
        <taxon>Ecdysozoa</taxon>
        <taxon>Arthropoda</taxon>
        <taxon>Chelicerata</taxon>
        <taxon>Arachnida</taxon>
        <taxon>Araneae</taxon>
        <taxon>Araneomorphae</taxon>
        <taxon>Entelegynae</taxon>
        <taxon>Araneoidea</taxon>
        <taxon>Nephilidae</taxon>
        <taxon>Trichonephila</taxon>
        <taxon>Trichonephila inaurata</taxon>
    </lineage>
</organism>
<dbReference type="AlphaFoldDB" id="A0A8X6YLY3"/>
<name>A0A8X6YLY3_9ARAC</name>
<evidence type="ECO:0000313" key="2">
    <source>
        <dbReference type="Proteomes" id="UP000886998"/>
    </source>
</evidence>
<accession>A0A8X6YLY3</accession>
<reference evidence="1" key="1">
    <citation type="submission" date="2020-08" db="EMBL/GenBank/DDBJ databases">
        <title>Multicomponent nature underlies the extraordinary mechanical properties of spider dragline silk.</title>
        <authorList>
            <person name="Kono N."/>
            <person name="Nakamura H."/>
            <person name="Mori M."/>
            <person name="Yoshida Y."/>
            <person name="Ohtoshi R."/>
            <person name="Malay A.D."/>
            <person name="Moran D.A.P."/>
            <person name="Tomita M."/>
            <person name="Numata K."/>
            <person name="Arakawa K."/>
        </authorList>
    </citation>
    <scope>NUCLEOTIDE SEQUENCE</scope>
</reference>
<proteinExistence type="predicted"/>
<gene>
    <name evidence="1" type="ORF">TNIN_469021</name>
</gene>
<protein>
    <submittedName>
        <fullName evidence="1">Uncharacterized protein</fullName>
    </submittedName>
</protein>
<dbReference type="EMBL" id="BMAV01019920">
    <property type="protein sequence ID" value="GFY73213.1"/>
    <property type="molecule type" value="Genomic_DNA"/>
</dbReference>